<protein>
    <submittedName>
        <fullName evidence="1">RCG44143</fullName>
    </submittedName>
</protein>
<evidence type="ECO:0000313" key="2">
    <source>
        <dbReference type="Proteomes" id="UP000234681"/>
    </source>
</evidence>
<reference evidence="2" key="1">
    <citation type="submission" date="2005-09" db="EMBL/GenBank/DDBJ databases">
        <authorList>
            <person name="Mural R.J."/>
            <person name="Li P.W."/>
            <person name="Adams M.D."/>
            <person name="Amanatides P.G."/>
            <person name="Baden-Tillson H."/>
            <person name="Barnstead M."/>
            <person name="Chin S.H."/>
            <person name="Dew I."/>
            <person name="Evans C.A."/>
            <person name="Ferriera S."/>
            <person name="Flanigan M."/>
            <person name="Fosler C."/>
            <person name="Glodek A."/>
            <person name="Gu Z."/>
            <person name="Holt R.A."/>
            <person name="Jennings D."/>
            <person name="Kraft C.L."/>
            <person name="Lu F."/>
            <person name="Nguyen T."/>
            <person name="Nusskern D.R."/>
            <person name="Pfannkoch C.M."/>
            <person name="Sitter C."/>
            <person name="Sutton G.G."/>
            <person name="Venter J.C."/>
            <person name="Wang Z."/>
            <person name="Woodage T."/>
            <person name="Zheng X.H."/>
            <person name="Zhong F."/>
        </authorList>
    </citation>
    <scope>NUCLEOTIDE SEQUENCE [LARGE SCALE GENOMIC DNA]</scope>
    <source>
        <strain>BN</strain>
        <strain evidence="2">Sprague-Dawley</strain>
    </source>
</reference>
<name>A6J7P1_RAT</name>
<gene>
    <name evidence="1" type="ORF">rCG_44143</name>
</gene>
<organism evidence="1 2">
    <name type="scientific">Rattus norvegicus</name>
    <name type="common">Rat</name>
    <dbReference type="NCBI Taxonomy" id="10116"/>
    <lineage>
        <taxon>Eukaryota</taxon>
        <taxon>Metazoa</taxon>
        <taxon>Chordata</taxon>
        <taxon>Craniata</taxon>
        <taxon>Vertebrata</taxon>
        <taxon>Euteleostomi</taxon>
        <taxon>Mammalia</taxon>
        <taxon>Eutheria</taxon>
        <taxon>Euarchontoglires</taxon>
        <taxon>Glires</taxon>
        <taxon>Rodentia</taxon>
        <taxon>Myomorpha</taxon>
        <taxon>Muroidea</taxon>
        <taxon>Muridae</taxon>
        <taxon>Murinae</taxon>
        <taxon>Rattus</taxon>
    </lineage>
</organism>
<dbReference type="Proteomes" id="UP000234681">
    <property type="component" value="Chromosome 17"/>
</dbReference>
<proteinExistence type="predicted"/>
<dbReference type="AlphaFoldDB" id="A6J7P1"/>
<dbReference type="EMBL" id="CH473977">
    <property type="protein sequence ID" value="EDL98391.1"/>
    <property type="molecule type" value="Genomic_DNA"/>
</dbReference>
<accession>A6J7P1</accession>
<sequence length="46" mass="4858">MPVCCMQASWLPTLQQNNCTNSSAPIPPTESPGARVALALLCRKGT</sequence>
<evidence type="ECO:0000313" key="1">
    <source>
        <dbReference type="EMBL" id="EDL98391.1"/>
    </source>
</evidence>